<evidence type="ECO:0000256" key="3">
    <source>
        <dbReference type="ARBA" id="ARBA00022722"/>
    </source>
</evidence>
<dbReference type="PROSITE" id="PS00648">
    <property type="entry name" value="RIBONUCLEASE_P"/>
    <property type="match status" value="1"/>
</dbReference>
<dbReference type="PANTHER" id="PTHR33992">
    <property type="entry name" value="RIBONUCLEASE P PROTEIN COMPONENT"/>
    <property type="match status" value="1"/>
</dbReference>
<comment type="caution">
    <text evidence="9">The sequence shown here is derived from an EMBL/GenBank/DDBJ whole genome shotgun (WGS) entry which is preliminary data.</text>
</comment>
<dbReference type="NCBIfam" id="TIGR00188">
    <property type="entry name" value="rnpA"/>
    <property type="match status" value="1"/>
</dbReference>
<evidence type="ECO:0000313" key="9">
    <source>
        <dbReference type="EMBL" id="PJA45648.1"/>
    </source>
</evidence>
<dbReference type="InterPro" id="IPR014721">
    <property type="entry name" value="Ribsml_uS5_D2-typ_fold_subgr"/>
</dbReference>
<evidence type="ECO:0000256" key="4">
    <source>
        <dbReference type="ARBA" id="ARBA00022759"/>
    </source>
</evidence>
<keyword evidence="2 7" id="KW-0819">tRNA processing</keyword>
<comment type="function">
    <text evidence="1 7">RNaseP catalyzes the removal of the 5'-leader sequence from pre-tRNA to produce the mature 5'-terminus. It can also cleave other RNA substrates such as 4.5S RNA. The protein component plays an auxiliary but essential role in vivo by binding to the 5'-leader sequence and broadening the substrate specificity of the ribozyme.</text>
</comment>
<dbReference type="InterPro" id="IPR020568">
    <property type="entry name" value="Ribosomal_Su5_D2-typ_SF"/>
</dbReference>
<dbReference type="PANTHER" id="PTHR33992:SF1">
    <property type="entry name" value="RIBONUCLEASE P PROTEIN COMPONENT"/>
    <property type="match status" value="1"/>
</dbReference>
<dbReference type="AlphaFoldDB" id="A0A2M7XCN0"/>
<evidence type="ECO:0000256" key="6">
    <source>
        <dbReference type="ARBA" id="ARBA00022884"/>
    </source>
</evidence>
<protein>
    <recommendedName>
        <fullName evidence="7 8">Ribonuclease P protein component</fullName>
        <shortName evidence="7">RNase P protein</shortName>
        <shortName evidence="7">RNaseP protein</shortName>
        <ecNumber evidence="7 8">3.1.26.5</ecNumber>
    </recommendedName>
    <alternativeName>
        <fullName evidence="7">Protein C5</fullName>
    </alternativeName>
</protein>
<evidence type="ECO:0000256" key="8">
    <source>
        <dbReference type="NCBIfam" id="TIGR00188"/>
    </source>
</evidence>
<evidence type="ECO:0000256" key="2">
    <source>
        <dbReference type="ARBA" id="ARBA00022694"/>
    </source>
</evidence>
<dbReference type="GO" id="GO:0042781">
    <property type="term" value="F:3'-tRNA processing endoribonuclease activity"/>
    <property type="evidence" value="ECO:0007669"/>
    <property type="project" value="TreeGrafter"/>
</dbReference>
<dbReference type="EMBL" id="PFWU01000027">
    <property type="protein sequence ID" value="PJA45648.1"/>
    <property type="molecule type" value="Genomic_DNA"/>
</dbReference>
<sequence>MFPREHRLRHEKDIKALFANGKSVFGIYVGLKVRKNNLPLSRFAVVVGTKVSKRAVVRNRLKRRVRAIAHERLRSITSGYDVLFLVRKEALEATFEELETELVKTLKKAKLLCV</sequence>
<evidence type="ECO:0000256" key="1">
    <source>
        <dbReference type="ARBA" id="ARBA00002663"/>
    </source>
</evidence>
<dbReference type="SUPFAM" id="SSF54211">
    <property type="entry name" value="Ribosomal protein S5 domain 2-like"/>
    <property type="match status" value="1"/>
</dbReference>
<accession>A0A2M7XCN0</accession>
<evidence type="ECO:0000256" key="7">
    <source>
        <dbReference type="HAMAP-Rule" id="MF_00227"/>
    </source>
</evidence>
<dbReference type="Pfam" id="PF00825">
    <property type="entry name" value="Ribonuclease_P"/>
    <property type="match status" value="1"/>
</dbReference>
<keyword evidence="4 7" id="KW-0255">Endonuclease</keyword>
<dbReference type="GO" id="GO:0030677">
    <property type="term" value="C:ribonuclease P complex"/>
    <property type="evidence" value="ECO:0007669"/>
    <property type="project" value="TreeGrafter"/>
</dbReference>
<keyword evidence="5 7" id="KW-0378">Hydrolase</keyword>
<dbReference type="GO" id="GO:0000049">
    <property type="term" value="F:tRNA binding"/>
    <property type="evidence" value="ECO:0007669"/>
    <property type="project" value="UniProtKB-UniRule"/>
</dbReference>
<gene>
    <name evidence="7 9" type="primary">rnpA</name>
    <name evidence="9" type="ORF">CO174_02070</name>
</gene>
<evidence type="ECO:0000313" key="10">
    <source>
        <dbReference type="Proteomes" id="UP000229385"/>
    </source>
</evidence>
<reference evidence="10" key="1">
    <citation type="submission" date="2017-09" db="EMBL/GenBank/DDBJ databases">
        <title>Depth-based differentiation of microbial function through sediment-hosted aquifers and enrichment of novel symbionts in the deep terrestrial subsurface.</title>
        <authorList>
            <person name="Probst A.J."/>
            <person name="Ladd B."/>
            <person name="Jarett J.K."/>
            <person name="Geller-Mcgrath D.E."/>
            <person name="Sieber C.M.K."/>
            <person name="Emerson J.B."/>
            <person name="Anantharaman K."/>
            <person name="Thomas B.C."/>
            <person name="Malmstrom R."/>
            <person name="Stieglmeier M."/>
            <person name="Klingl A."/>
            <person name="Woyke T."/>
            <person name="Ryan C.M."/>
            <person name="Banfield J.F."/>
        </authorList>
    </citation>
    <scope>NUCLEOTIDE SEQUENCE [LARGE SCALE GENOMIC DNA]</scope>
</reference>
<dbReference type="InterPro" id="IPR020539">
    <property type="entry name" value="RNase_P_CS"/>
</dbReference>
<keyword evidence="3 7" id="KW-0540">Nuclease</keyword>
<comment type="catalytic activity">
    <reaction evidence="7">
        <text>Endonucleolytic cleavage of RNA, removing 5'-extranucleotides from tRNA precursor.</text>
        <dbReference type="EC" id="3.1.26.5"/>
    </reaction>
</comment>
<name>A0A2M7XCN0_9BACT</name>
<dbReference type="GO" id="GO:0001682">
    <property type="term" value="P:tRNA 5'-leader removal"/>
    <property type="evidence" value="ECO:0007669"/>
    <property type="project" value="UniProtKB-UniRule"/>
</dbReference>
<proteinExistence type="inferred from homology"/>
<dbReference type="Proteomes" id="UP000229385">
    <property type="component" value="Unassembled WGS sequence"/>
</dbReference>
<dbReference type="EC" id="3.1.26.5" evidence="7 8"/>
<evidence type="ECO:0000256" key="5">
    <source>
        <dbReference type="ARBA" id="ARBA00022801"/>
    </source>
</evidence>
<dbReference type="HAMAP" id="MF_00227">
    <property type="entry name" value="RNase_P"/>
    <property type="match status" value="1"/>
</dbReference>
<comment type="subunit">
    <text evidence="7">Consists of a catalytic RNA component (M1 or rnpB) and a protein subunit.</text>
</comment>
<keyword evidence="6 7" id="KW-0694">RNA-binding</keyword>
<dbReference type="Gene3D" id="3.30.230.10">
    <property type="match status" value="1"/>
</dbReference>
<organism evidence="9 10">
    <name type="scientific">Candidatus Uhrbacteria bacterium CG_4_9_14_3_um_filter_50_9</name>
    <dbReference type="NCBI Taxonomy" id="1975035"/>
    <lineage>
        <taxon>Bacteria</taxon>
        <taxon>Candidatus Uhriibacteriota</taxon>
    </lineage>
</organism>
<comment type="similarity">
    <text evidence="7">Belongs to the RnpA family.</text>
</comment>
<dbReference type="InterPro" id="IPR000100">
    <property type="entry name" value="RNase_P"/>
</dbReference>
<dbReference type="GO" id="GO:0004526">
    <property type="term" value="F:ribonuclease P activity"/>
    <property type="evidence" value="ECO:0007669"/>
    <property type="project" value="UniProtKB-UniRule"/>
</dbReference>